<dbReference type="InterPro" id="IPR012340">
    <property type="entry name" value="NA-bd_OB-fold"/>
</dbReference>
<evidence type="ECO:0000313" key="2">
    <source>
        <dbReference type="Proteomes" id="UP000224567"/>
    </source>
</evidence>
<comment type="caution">
    <text evidence="1">The sequence shown here is derived from an EMBL/GenBank/DDBJ whole genome shotgun (WGS) entry which is preliminary data.</text>
</comment>
<keyword evidence="2" id="KW-1185">Reference proteome</keyword>
<name>A0A2G2WS33_CAPBA</name>
<dbReference type="STRING" id="33114.A0A2G2WS33"/>
<sequence length="134" mass="15520">MCTFSWHNEAEIIIMDRKLLADAITTETVDWTCKVQVVDKFRPRKSSDSSVHFQIILVQDKKEQQISIVLYGDDIPKYEKLFALFETHLVSSAKVRDPRGYLIRAGMYEWVVDRYTIVEAVNNNDELEAPLLAP</sequence>
<dbReference type="Gene3D" id="2.40.50.140">
    <property type="entry name" value="Nucleic acid-binding proteins"/>
    <property type="match status" value="1"/>
</dbReference>
<dbReference type="OrthoDB" id="1298683at2759"/>
<protein>
    <recommendedName>
        <fullName evidence="3">Replication factor A C-terminal domain-containing protein</fullName>
    </recommendedName>
</protein>
<dbReference type="Proteomes" id="UP000224567">
    <property type="component" value="Unassembled WGS sequence"/>
</dbReference>
<dbReference type="AlphaFoldDB" id="A0A2G2WS33"/>
<proteinExistence type="predicted"/>
<accession>A0A2G2WS33</accession>
<reference evidence="1 2" key="1">
    <citation type="journal article" date="2017" name="Genome Biol.">
        <title>New reference genome sequences of hot pepper reveal the massive evolution of plant disease-resistance genes by retroduplication.</title>
        <authorList>
            <person name="Kim S."/>
            <person name="Park J."/>
            <person name="Yeom S.I."/>
            <person name="Kim Y.M."/>
            <person name="Seo E."/>
            <person name="Kim K.T."/>
            <person name="Kim M.S."/>
            <person name="Lee J.M."/>
            <person name="Cheong K."/>
            <person name="Shin H.S."/>
            <person name="Kim S.B."/>
            <person name="Han K."/>
            <person name="Lee J."/>
            <person name="Park M."/>
            <person name="Lee H.A."/>
            <person name="Lee H.Y."/>
            <person name="Lee Y."/>
            <person name="Oh S."/>
            <person name="Lee J.H."/>
            <person name="Choi E."/>
            <person name="Choi E."/>
            <person name="Lee S.E."/>
            <person name="Jeon J."/>
            <person name="Kim H."/>
            <person name="Choi G."/>
            <person name="Song H."/>
            <person name="Lee J."/>
            <person name="Lee S.C."/>
            <person name="Kwon J.K."/>
            <person name="Lee H.Y."/>
            <person name="Koo N."/>
            <person name="Hong Y."/>
            <person name="Kim R.W."/>
            <person name="Kang W.H."/>
            <person name="Huh J.H."/>
            <person name="Kang B.C."/>
            <person name="Yang T.J."/>
            <person name="Lee Y.H."/>
            <person name="Bennetzen J.L."/>
            <person name="Choi D."/>
        </authorList>
    </citation>
    <scope>NUCLEOTIDE SEQUENCE [LARGE SCALE GENOMIC DNA]</scope>
    <source>
        <strain evidence="2">cv. PBC81</strain>
    </source>
</reference>
<dbReference type="EMBL" id="MLFT02000005">
    <property type="protein sequence ID" value="PHT48001.1"/>
    <property type="molecule type" value="Genomic_DNA"/>
</dbReference>
<reference evidence="2" key="2">
    <citation type="journal article" date="2017" name="J. Anim. Genet.">
        <title>Multiple reference genome sequences of hot pepper reveal the massive evolution of plant disease resistance genes by retroduplication.</title>
        <authorList>
            <person name="Kim S."/>
            <person name="Park J."/>
            <person name="Yeom S.-I."/>
            <person name="Kim Y.-M."/>
            <person name="Seo E."/>
            <person name="Kim K.-T."/>
            <person name="Kim M.-S."/>
            <person name="Lee J.M."/>
            <person name="Cheong K."/>
            <person name="Shin H.-S."/>
            <person name="Kim S.-B."/>
            <person name="Han K."/>
            <person name="Lee J."/>
            <person name="Park M."/>
            <person name="Lee H.-A."/>
            <person name="Lee H.-Y."/>
            <person name="Lee Y."/>
            <person name="Oh S."/>
            <person name="Lee J.H."/>
            <person name="Choi E."/>
            <person name="Choi E."/>
            <person name="Lee S.E."/>
            <person name="Jeon J."/>
            <person name="Kim H."/>
            <person name="Choi G."/>
            <person name="Song H."/>
            <person name="Lee J."/>
            <person name="Lee S.-C."/>
            <person name="Kwon J.-K."/>
            <person name="Lee H.-Y."/>
            <person name="Koo N."/>
            <person name="Hong Y."/>
            <person name="Kim R.W."/>
            <person name="Kang W.-H."/>
            <person name="Huh J.H."/>
            <person name="Kang B.-C."/>
            <person name="Yang T.-J."/>
            <person name="Lee Y.-H."/>
            <person name="Bennetzen J.L."/>
            <person name="Choi D."/>
        </authorList>
    </citation>
    <scope>NUCLEOTIDE SEQUENCE [LARGE SCALE GENOMIC DNA]</scope>
    <source>
        <strain evidence="2">cv. PBC81</strain>
    </source>
</reference>
<evidence type="ECO:0000313" key="1">
    <source>
        <dbReference type="EMBL" id="PHT48001.1"/>
    </source>
</evidence>
<organism evidence="1 2">
    <name type="scientific">Capsicum baccatum</name>
    <name type="common">Peruvian pepper</name>
    <dbReference type="NCBI Taxonomy" id="33114"/>
    <lineage>
        <taxon>Eukaryota</taxon>
        <taxon>Viridiplantae</taxon>
        <taxon>Streptophyta</taxon>
        <taxon>Embryophyta</taxon>
        <taxon>Tracheophyta</taxon>
        <taxon>Spermatophyta</taxon>
        <taxon>Magnoliopsida</taxon>
        <taxon>eudicotyledons</taxon>
        <taxon>Gunneridae</taxon>
        <taxon>Pentapetalae</taxon>
        <taxon>asterids</taxon>
        <taxon>lamiids</taxon>
        <taxon>Solanales</taxon>
        <taxon>Solanaceae</taxon>
        <taxon>Solanoideae</taxon>
        <taxon>Capsiceae</taxon>
        <taxon>Capsicum</taxon>
    </lineage>
</organism>
<evidence type="ECO:0008006" key="3">
    <source>
        <dbReference type="Google" id="ProtNLM"/>
    </source>
</evidence>
<gene>
    <name evidence="1" type="ORF">CQW23_12209</name>
</gene>